<feature type="transmembrane region" description="Helical" evidence="2">
    <location>
        <begin position="40"/>
        <end position="60"/>
    </location>
</feature>
<feature type="region of interest" description="Disordered" evidence="1">
    <location>
        <begin position="300"/>
        <end position="339"/>
    </location>
</feature>
<dbReference type="RefSeq" id="WP_200238431.1">
    <property type="nucleotide sequence ID" value="NZ_NRRV01000031.1"/>
</dbReference>
<keyword evidence="2" id="KW-0812">Transmembrane</keyword>
<comment type="caution">
    <text evidence="4">The sequence shown here is derived from an EMBL/GenBank/DDBJ whole genome shotgun (WGS) entry which is preliminary data.</text>
</comment>
<feature type="domain" description="Type II secretion system protein GspB C-terminal" evidence="3">
    <location>
        <begin position="342"/>
        <end position="397"/>
    </location>
</feature>
<feature type="compositionally biased region" description="Basic and acidic residues" evidence="1">
    <location>
        <begin position="228"/>
        <end position="242"/>
    </location>
</feature>
<accession>A0ABS1CK63</accession>
<gene>
    <name evidence="4" type="ORF">CKO31_13470</name>
</gene>
<dbReference type="EMBL" id="NRRV01000031">
    <property type="protein sequence ID" value="MBK1631736.1"/>
    <property type="molecule type" value="Genomic_DNA"/>
</dbReference>
<feature type="compositionally biased region" description="Low complexity" evidence="1">
    <location>
        <begin position="92"/>
        <end position="104"/>
    </location>
</feature>
<name>A0ABS1CK63_9GAMM</name>
<keyword evidence="5" id="KW-1185">Reference proteome</keyword>
<feature type="compositionally biased region" description="Low complexity" evidence="1">
    <location>
        <begin position="186"/>
        <end position="195"/>
    </location>
</feature>
<reference evidence="4 5" key="1">
    <citation type="journal article" date="2020" name="Microorganisms">
        <title>Osmotic Adaptation and Compatible Solute Biosynthesis of Phototrophic Bacteria as Revealed from Genome Analyses.</title>
        <authorList>
            <person name="Imhoff J.F."/>
            <person name="Rahn T."/>
            <person name="Kunzel S."/>
            <person name="Keller A."/>
            <person name="Neulinger S.C."/>
        </authorList>
    </citation>
    <scope>NUCLEOTIDE SEQUENCE [LARGE SCALE GENOMIC DNA]</scope>
    <source>
        <strain evidence="4 5">DSM 6210</strain>
    </source>
</reference>
<protein>
    <recommendedName>
        <fullName evidence="3">Type II secretion system protein GspB C-terminal domain-containing protein</fullName>
    </recommendedName>
</protein>
<organism evidence="4 5">
    <name type="scientific">Thiohalocapsa halophila</name>
    <dbReference type="NCBI Taxonomy" id="69359"/>
    <lineage>
        <taxon>Bacteria</taxon>
        <taxon>Pseudomonadati</taxon>
        <taxon>Pseudomonadota</taxon>
        <taxon>Gammaproteobacteria</taxon>
        <taxon>Chromatiales</taxon>
        <taxon>Chromatiaceae</taxon>
        <taxon>Thiohalocapsa</taxon>
    </lineage>
</organism>
<dbReference type="Proteomes" id="UP000748752">
    <property type="component" value="Unassembled WGS sequence"/>
</dbReference>
<feature type="region of interest" description="Disordered" evidence="1">
    <location>
        <begin position="78"/>
        <end position="283"/>
    </location>
</feature>
<feature type="compositionally biased region" description="Polar residues" evidence="1">
    <location>
        <begin position="246"/>
        <end position="257"/>
    </location>
</feature>
<sequence length="401" mass="41760">MSYILEALKKSQSDRELGHVPRVEGFGVDVPMQSPRRYPWAYLGLLAGLAAAATAGFLVLRGLSDGPPADIVAESATLAQPAPTTEDPRAPEPAAAARTAGPEPADADQPASARPGFLDPAATPQPPPELAARQAAADSAEPATGQPAGAVPQAPPHTAAQAGAAPTPAESSLPPGVSAAAETQSARAPPAGATNPPGPLDTAEGLSIEPEVIVVPARAGPGEPLPRGAEELRRAVLGDGERVSASVDSPSGDSQSLPTPPAPDEPLSRSGADRERAPVPDDVLAEIEAFKELVRKRDPDALKRAAAKPPPLPEPPGLKALRPEPQAMARPARPSLDLRNRLPPFSMTVHVYNDDPQRRFVYINGRKLSEGQRSREGIRLQQVVTDGAVLSYDGESFFQQR</sequence>
<dbReference type="Pfam" id="PF16537">
    <property type="entry name" value="T2SSB"/>
    <property type="match status" value="1"/>
</dbReference>
<feature type="compositionally biased region" description="Low complexity" evidence="1">
    <location>
        <begin position="142"/>
        <end position="169"/>
    </location>
</feature>
<proteinExistence type="predicted"/>
<keyword evidence="2" id="KW-0472">Membrane</keyword>
<dbReference type="InterPro" id="IPR032389">
    <property type="entry name" value="GspB_C"/>
</dbReference>
<evidence type="ECO:0000313" key="5">
    <source>
        <dbReference type="Proteomes" id="UP000748752"/>
    </source>
</evidence>
<keyword evidence="2" id="KW-1133">Transmembrane helix</keyword>
<evidence type="ECO:0000259" key="3">
    <source>
        <dbReference type="Pfam" id="PF16537"/>
    </source>
</evidence>
<evidence type="ECO:0000256" key="2">
    <source>
        <dbReference type="SAM" id="Phobius"/>
    </source>
</evidence>
<evidence type="ECO:0000256" key="1">
    <source>
        <dbReference type="SAM" id="MobiDB-lite"/>
    </source>
</evidence>
<evidence type="ECO:0000313" key="4">
    <source>
        <dbReference type="EMBL" id="MBK1631736.1"/>
    </source>
</evidence>